<protein>
    <recommendedName>
        <fullName evidence="3">HK97 gp10 family phage protein</fullName>
    </recommendedName>
</protein>
<proteinExistence type="predicted"/>
<name>B9JSC0_ALLAM</name>
<dbReference type="STRING" id="311402.Avi_0868"/>
<evidence type="ECO:0008006" key="3">
    <source>
        <dbReference type="Google" id="ProtNLM"/>
    </source>
</evidence>
<dbReference type="Pfam" id="PF11367">
    <property type="entry name" value="Tail_completion_gp17"/>
    <property type="match status" value="1"/>
</dbReference>
<evidence type="ECO:0000313" key="1">
    <source>
        <dbReference type="EMBL" id="ACM35613.1"/>
    </source>
</evidence>
<gene>
    <name evidence="1" type="ordered locus">Avi_0868</name>
</gene>
<dbReference type="NCBIfam" id="TIGR01725">
    <property type="entry name" value="phge_HK97_gp10"/>
    <property type="match status" value="1"/>
</dbReference>
<dbReference type="InterPro" id="IPR053745">
    <property type="entry name" value="Viral_Tail_Comp_sf"/>
</dbReference>
<dbReference type="eggNOG" id="ENOG50316U7">
    <property type="taxonomic scope" value="Bacteria"/>
</dbReference>
<dbReference type="InterPro" id="IPR010064">
    <property type="entry name" value="HK97-gp10_tail"/>
</dbReference>
<dbReference type="KEGG" id="avi:Avi_0868"/>
<dbReference type="EMBL" id="CP000633">
    <property type="protein sequence ID" value="ACM35613.1"/>
    <property type="molecule type" value="Genomic_DNA"/>
</dbReference>
<evidence type="ECO:0000313" key="2">
    <source>
        <dbReference type="Proteomes" id="UP000001596"/>
    </source>
</evidence>
<keyword evidence="2" id="KW-1185">Reference proteome</keyword>
<organism evidence="1 2">
    <name type="scientific">Allorhizobium ampelinum (strain ATCC BAA-846 / DSM 112012 / S4)</name>
    <name type="common">Agrobacterium vitis (strain S4)</name>
    <dbReference type="NCBI Taxonomy" id="311402"/>
    <lineage>
        <taxon>Bacteria</taxon>
        <taxon>Pseudomonadati</taxon>
        <taxon>Pseudomonadota</taxon>
        <taxon>Alphaproteobacteria</taxon>
        <taxon>Hyphomicrobiales</taxon>
        <taxon>Rhizobiaceae</taxon>
        <taxon>Rhizobium/Agrobacterium group</taxon>
        <taxon>Allorhizobium</taxon>
        <taxon>Allorhizobium ampelinum</taxon>
    </lineage>
</organism>
<reference evidence="1 2" key="1">
    <citation type="journal article" date="2009" name="J. Bacteriol.">
        <title>Genome sequences of three Agrobacterium biovars help elucidate the evolution of multichromosome genomes in bacteria.</title>
        <authorList>
            <person name="Slater S.C."/>
            <person name="Goldman B.S."/>
            <person name="Goodner B."/>
            <person name="Setubal J.C."/>
            <person name="Farrand S.K."/>
            <person name="Nester E.W."/>
            <person name="Burr T.J."/>
            <person name="Banta L."/>
            <person name="Dickerman A.W."/>
            <person name="Paulsen I."/>
            <person name="Otten L."/>
            <person name="Suen G."/>
            <person name="Welch R."/>
            <person name="Almeida N.F."/>
            <person name="Arnold F."/>
            <person name="Burton O.T."/>
            <person name="Du Z."/>
            <person name="Ewing A."/>
            <person name="Godsy E."/>
            <person name="Heisel S."/>
            <person name="Houmiel K.L."/>
            <person name="Jhaveri J."/>
            <person name="Lu J."/>
            <person name="Miller N.M."/>
            <person name="Norton S."/>
            <person name="Chen Q."/>
            <person name="Phoolcharoen W."/>
            <person name="Ohlin V."/>
            <person name="Ondrusek D."/>
            <person name="Pride N."/>
            <person name="Stricklin S.L."/>
            <person name="Sun J."/>
            <person name="Wheeler C."/>
            <person name="Wilson L."/>
            <person name="Zhu H."/>
            <person name="Wood D.W."/>
        </authorList>
    </citation>
    <scope>NUCLEOTIDE SEQUENCE [LARGE SCALE GENOMIC DNA]</scope>
    <source>
        <strain evidence="2">S4 / ATCC BAA-846</strain>
    </source>
</reference>
<dbReference type="AlphaFoldDB" id="B9JSC0"/>
<dbReference type="Gene3D" id="3.30.2000.30">
    <property type="match status" value="1"/>
</dbReference>
<dbReference type="Proteomes" id="UP000001596">
    <property type="component" value="Chromosome 1"/>
</dbReference>
<dbReference type="Pfam" id="PF04883">
    <property type="entry name" value="HK97-gp10_like"/>
    <property type="match status" value="1"/>
</dbReference>
<sequence length="305" mass="32999">MANDGGISRLQQRMNAIPKAVRDGVKPAMEKAAGDIVDLARALVPEDEGKLKNSIGWTWGTAPAGSMVLAQSVSGELTITIYAGDDEAYYARWVEFGTQAGVFNQRVSERGAGIHQSKSKGRKSYRTHPGTAAQPFFFPAYRLGKKRAANLIKRAIVKSVRENWGEGPMSLETALQVALRGRLIATAAVTSLVPAVNIVDRTSAPPLDPSIVLGEVQVVDEGSSLKRDRLRVYSTIHVWKREESLSGIRAIGWAIRSAVRPGRLDLGPDFQCGDCFISSTRHLRDPDGATAHGIVTVETLVKVLS</sequence>
<dbReference type="InterPro" id="IPR021508">
    <property type="entry name" value="Gp17-like"/>
</dbReference>
<accession>B9JSC0</accession>
<dbReference type="HOGENOM" id="CLU_911000_0_0_5"/>
<dbReference type="RefSeq" id="WP_015915038.1">
    <property type="nucleotide sequence ID" value="NC_011989.1"/>
</dbReference>